<dbReference type="SUPFAM" id="SSF52540">
    <property type="entry name" value="P-loop containing nucleoside triphosphate hydrolases"/>
    <property type="match status" value="1"/>
</dbReference>
<dbReference type="InterPro" id="IPR050238">
    <property type="entry name" value="DNA_Rep/Repair_Clamp_Loader"/>
</dbReference>
<dbReference type="SMART" id="SM00382">
    <property type="entry name" value="AAA"/>
    <property type="match status" value="1"/>
</dbReference>
<dbReference type="CDD" id="cd18137">
    <property type="entry name" value="HLD_clamp_pol_III_gamma_tau"/>
    <property type="match status" value="1"/>
</dbReference>
<feature type="domain" description="AAA+ ATPase" evidence="9">
    <location>
        <begin position="59"/>
        <end position="201"/>
    </location>
</feature>
<accession>C8PCQ5</accession>
<dbReference type="PANTHER" id="PTHR11669:SF0">
    <property type="entry name" value="PROTEIN STICHEL-LIKE 2"/>
    <property type="match status" value="1"/>
</dbReference>
<dbReference type="InterPro" id="IPR001270">
    <property type="entry name" value="ClpA/B"/>
</dbReference>
<keyword evidence="10" id="KW-0808">Transferase</keyword>
<dbReference type="Pfam" id="PF22608">
    <property type="entry name" value="DNAX_ATPase_lid"/>
    <property type="match status" value="1"/>
</dbReference>
<evidence type="ECO:0000256" key="7">
    <source>
        <dbReference type="ARBA" id="ARBA00022932"/>
    </source>
</evidence>
<dbReference type="InterPro" id="IPR027417">
    <property type="entry name" value="P-loop_NTPase"/>
</dbReference>
<dbReference type="GO" id="GO:0005524">
    <property type="term" value="F:ATP binding"/>
    <property type="evidence" value="ECO:0007669"/>
    <property type="project" value="UniProtKB-KW"/>
</dbReference>
<evidence type="ECO:0000256" key="8">
    <source>
        <dbReference type="ARBA" id="ARBA00049244"/>
    </source>
</evidence>
<dbReference type="GO" id="GO:0003677">
    <property type="term" value="F:DNA binding"/>
    <property type="evidence" value="ECO:0007669"/>
    <property type="project" value="InterPro"/>
</dbReference>
<evidence type="ECO:0000256" key="5">
    <source>
        <dbReference type="ARBA" id="ARBA00022833"/>
    </source>
</evidence>
<keyword evidence="10" id="KW-0548">Nucleotidyltransferase</keyword>
<dbReference type="NCBIfam" id="TIGR02397">
    <property type="entry name" value="dnaX_nterm"/>
    <property type="match status" value="1"/>
</dbReference>
<evidence type="ECO:0000313" key="10">
    <source>
        <dbReference type="EMBL" id="EEW51713.1"/>
    </source>
</evidence>
<dbReference type="InterPro" id="IPR045085">
    <property type="entry name" value="HLD_clamp_pol_III_gamma_tau"/>
</dbReference>
<dbReference type="Gene3D" id="3.40.50.300">
    <property type="entry name" value="P-loop containing nucleotide triphosphate hydrolases"/>
    <property type="match status" value="1"/>
</dbReference>
<dbReference type="EC" id="2.7.7.7" evidence="2"/>
<dbReference type="FunFam" id="1.10.8.60:FF:000013">
    <property type="entry name" value="DNA polymerase III subunit gamma/tau"/>
    <property type="match status" value="1"/>
</dbReference>
<dbReference type="GO" id="GO:0009360">
    <property type="term" value="C:DNA polymerase III complex"/>
    <property type="evidence" value="ECO:0007669"/>
    <property type="project" value="InterPro"/>
</dbReference>
<keyword evidence="3" id="KW-0479">Metal-binding</keyword>
<dbReference type="Pfam" id="PF13177">
    <property type="entry name" value="DNA_pol3_delta2"/>
    <property type="match status" value="1"/>
</dbReference>
<dbReference type="PANTHER" id="PTHR11669">
    <property type="entry name" value="REPLICATION FACTOR C / DNA POLYMERASE III GAMMA-TAU SUBUNIT"/>
    <property type="match status" value="1"/>
</dbReference>
<comment type="similarity">
    <text evidence="1">Belongs to the DnaX/STICHEL family.</text>
</comment>
<dbReference type="InterPro" id="IPR008921">
    <property type="entry name" value="DNA_pol3_clamp-load_cplx_C"/>
</dbReference>
<comment type="caution">
    <text evidence="10">The sequence shown here is derived from an EMBL/GenBank/DDBJ whole genome shotgun (WGS) entry which is preliminary data.</text>
</comment>
<evidence type="ECO:0000259" key="9">
    <source>
        <dbReference type="SMART" id="SM00382"/>
    </source>
</evidence>
<evidence type="ECO:0000256" key="4">
    <source>
        <dbReference type="ARBA" id="ARBA00022741"/>
    </source>
</evidence>
<dbReference type="NCBIfam" id="NF004046">
    <property type="entry name" value="PRK05563.1"/>
    <property type="match status" value="1"/>
</dbReference>
<evidence type="ECO:0000256" key="6">
    <source>
        <dbReference type="ARBA" id="ARBA00022840"/>
    </source>
</evidence>
<reference evidence="10 11" key="1">
    <citation type="submission" date="2009-09" db="EMBL/GenBank/DDBJ databases">
        <authorList>
            <person name="Qin X."/>
            <person name="Bachman B."/>
            <person name="Battles P."/>
            <person name="Bell A."/>
            <person name="Bess C."/>
            <person name="Bickham C."/>
            <person name="Chaboub L."/>
            <person name="Chen D."/>
            <person name="Coyle M."/>
            <person name="Deiros D.R."/>
            <person name="Dinh H."/>
            <person name="Forbes L."/>
            <person name="Fowler G."/>
            <person name="Francisco L."/>
            <person name="Fu Q."/>
            <person name="Gubbala S."/>
            <person name="Hale W."/>
            <person name="Han Y."/>
            <person name="Hemphill L."/>
            <person name="Highlander S.K."/>
            <person name="Hirani K."/>
            <person name="Hogues M."/>
            <person name="Jackson L."/>
            <person name="Jakkamsetti A."/>
            <person name="Javaid M."/>
            <person name="Jiang H."/>
            <person name="Korchina V."/>
            <person name="Kovar C."/>
            <person name="Lara F."/>
            <person name="Lee S."/>
            <person name="Mata R."/>
            <person name="Mathew T."/>
            <person name="Moen C."/>
            <person name="Morales K."/>
            <person name="Munidasa M."/>
            <person name="Nazareth L."/>
            <person name="Ngo R."/>
            <person name="Nguyen L."/>
            <person name="Okwuonu G."/>
            <person name="Ongeri F."/>
            <person name="Patil S."/>
            <person name="Petrosino J."/>
            <person name="Pham C."/>
            <person name="Pham P."/>
            <person name="Pu L.-L."/>
            <person name="Puazo M."/>
            <person name="Raj R."/>
            <person name="Reid J."/>
            <person name="Rouhana J."/>
            <person name="Saada N."/>
            <person name="Shang Y."/>
            <person name="Simmons D."/>
            <person name="Thornton R."/>
            <person name="Warren J."/>
            <person name="Weissenberger G."/>
            <person name="Zhang J."/>
            <person name="Zhang L."/>
            <person name="Zhou C."/>
            <person name="Zhu D."/>
            <person name="Muzny D."/>
            <person name="Worley K."/>
            <person name="Gibbs R."/>
        </authorList>
    </citation>
    <scope>NUCLEOTIDE SEQUENCE [LARGE SCALE GENOMIC DNA]</scope>
    <source>
        <strain evidence="10 11">DSM 13335</strain>
    </source>
</reference>
<dbReference type="GO" id="GO:0006261">
    <property type="term" value="P:DNA-templated DNA replication"/>
    <property type="evidence" value="ECO:0007669"/>
    <property type="project" value="TreeGrafter"/>
</dbReference>
<dbReference type="Proteomes" id="UP000004115">
    <property type="component" value="Unassembled WGS sequence"/>
</dbReference>
<dbReference type="AlphaFoldDB" id="C8PCQ5"/>
<dbReference type="Gene3D" id="1.20.272.10">
    <property type="match status" value="1"/>
</dbReference>
<keyword evidence="5" id="KW-0862">Zinc</keyword>
<sequence>MRIQQLLTLKKELGVFLFVRLMMAYQALYRRWRPRTFEAVVGQSAICDTLRNSIKRHKISHAFLFSGPRGTGKTSCAKIFAKAINCMDSKDGEPCNQCSNCLAADKGILNDIIEIDAASNNGVDEIRAIRDKVKYAPTQGYYKVYIIDEVHMLSIGAFNALLKTLEEPPEHVVFILATTELQKVPATIISRTQRYNFKRISNDQLVARMKFILDQEKIAYDEKSLQVIAQVADGGMRDSLSILDQILSYDQAKINYQDTLAITGYADQVKIEALFLDLLNKKTSQALEEVEELLNNGASAKNILDEIINLVVKAMLAIKGDTTVTFLSANYLEQLRLISTQVLSQTLQLANEALNSLRYTNQQQIPLKVFVVRISTQDVNATVSQTDAAEIKQLQTKVEQLSLQVAELLKKANSSAIAKPSEILTEIKDKVRPTKAVNQNVATLKKKKTGLQLSTEANLKKVNAVLSQATKQDLNTIKDVWQQDMSSLLEVSQRALLEVLEPVAASPTQVVLKCKYEFWFERAMADENFISQLENNLEKLTQHKYQIVLVSENSWTTIRQEYVKKYKEHLIIAQKELASNPNEEVIKKAKSLFGDLVNVKDDSDL</sequence>
<dbReference type="EMBL" id="ACLN01000010">
    <property type="protein sequence ID" value="EEW51713.1"/>
    <property type="molecule type" value="Genomic_DNA"/>
</dbReference>
<keyword evidence="11" id="KW-1185">Reference proteome</keyword>
<dbReference type="GO" id="GO:0003887">
    <property type="term" value="F:DNA-directed DNA polymerase activity"/>
    <property type="evidence" value="ECO:0007669"/>
    <property type="project" value="UniProtKB-KW"/>
</dbReference>
<dbReference type="GO" id="GO:0046872">
    <property type="term" value="F:metal ion binding"/>
    <property type="evidence" value="ECO:0007669"/>
    <property type="project" value="UniProtKB-KW"/>
</dbReference>
<protein>
    <recommendedName>
        <fullName evidence="2">DNA-directed DNA polymerase</fullName>
        <ecNumber evidence="2">2.7.7.7</ecNumber>
    </recommendedName>
</protein>
<dbReference type="SUPFAM" id="SSF48019">
    <property type="entry name" value="post-AAA+ oligomerization domain-like"/>
    <property type="match status" value="1"/>
</dbReference>
<name>C8PCQ5_9LACO</name>
<organism evidence="10 11">
    <name type="scientific">Lactobacillus iners DSM 13335</name>
    <dbReference type="NCBI Taxonomy" id="525328"/>
    <lineage>
        <taxon>Bacteria</taxon>
        <taxon>Bacillati</taxon>
        <taxon>Bacillota</taxon>
        <taxon>Bacilli</taxon>
        <taxon>Lactobacillales</taxon>
        <taxon>Lactobacillaceae</taxon>
        <taxon>Lactobacillus</taxon>
    </lineage>
</organism>
<gene>
    <name evidence="10" type="primary">dnaX</name>
    <name evidence="10" type="ORF">HMPREF0520_0875</name>
</gene>
<keyword evidence="4" id="KW-0547">Nucleotide-binding</keyword>
<keyword evidence="6" id="KW-0067">ATP-binding</keyword>
<evidence type="ECO:0000256" key="1">
    <source>
        <dbReference type="ARBA" id="ARBA00006360"/>
    </source>
</evidence>
<dbReference type="HOGENOM" id="CLU_006229_0_3_9"/>
<dbReference type="FunFam" id="3.40.50.300:FF:000014">
    <property type="entry name" value="DNA polymerase III subunit gamma/tau"/>
    <property type="match status" value="1"/>
</dbReference>
<proteinExistence type="inferred from homology"/>
<evidence type="ECO:0000256" key="3">
    <source>
        <dbReference type="ARBA" id="ARBA00022723"/>
    </source>
</evidence>
<evidence type="ECO:0000313" key="11">
    <source>
        <dbReference type="Proteomes" id="UP000004115"/>
    </source>
</evidence>
<dbReference type="InterPro" id="IPR003593">
    <property type="entry name" value="AAA+_ATPase"/>
</dbReference>
<dbReference type="CDD" id="cd00009">
    <property type="entry name" value="AAA"/>
    <property type="match status" value="1"/>
</dbReference>
<dbReference type="Gene3D" id="1.10.8.60">
    <property type="match status" value="1"/>
</dbReference>
<dbReference type="InterPro" id="IPR012763">
    <property type="entry name" value="DNA_pol_III_sug/sutau_N"/>
</dbReference>
<keyword evidence="7" id="KW-0239">DNA-directed DNA polymerase</keyword>
<comment type="catalytic activity">
    <reaction evidence="8">
        <text>DNA(n) + a 2'-deoxyribonucleoside 5'-triphosphate = DNA(n+1) + diphosphate</text>
        <dbReference type="Rhea" id="RHEA:22508"/>
        <dbReference type="Rhea" id="RHEA-COMP:17339"/>
        <dbReference type="Rhea" id="RHEA-COMP:17340"/>
        <dbReference type="ChEBI" id="CHEBI:33019"/>
        <dbReference type="ChEBI" id="CHEBI:61560"/>
        <dbReference type="ChEBI" id="CHEBI:173112"/>
        <dbReference type="EC" id="2.7.7.7"/>
    </reaction>
</comment>
<evidence type="ECO:0000256" key="2">
    <source>
        <dbReference type="ARBA" id="ARBA00012417"/>
    </source>
</evidence>
<dbReference type="PRINTS" id="PR00300">
    <property type="entry name" value="CLPPROTEASEA"/>
</dbReference>